<organism evidence="4 5">
    <name type="scientific">Sorangium cellulosum</name>
    <name type="common">Polyangium cellulosum</name>
    <dbReference type="NCBI Taxonomy" id="56"/>
    <lineage>
        <taxon>Bacteria</taxon>
        <taxon>Pseudomonadati</taxon>
        <taxon>Myxococcota</taxon>
        <taxon>Polyangia</taxon>
        <taxon>Polyangiales</taxon>
        <taxon>Polyangiaceae</taxon>
        <taxon>Sorangium</taxon>
    </lineage>
</organism>
<comment type="similarity">
    <text evidence="1 3">Belongs to the short-chain dehydrogenases/reductases (SDR) family.</text>
</comment>
<dbReference type="EMBL" id="CP012673">
    <property type="protein sequence ID" value="AUX39009.1"/>
    <property type="molecule type" value="Genomic_DNA"/>
</dbReference>
<dbReference type="OrthoDB" id="9809821at2"/>
<evidence type="ECO:0000256" key="1">
    <source>
        <dbReference type="ARBA" id="ARBA00006484"/>
    </source>
</evidence>
<dbReference type="RefSeq" id="WP_104977044.1">
    <property type="nucleotide sequence ID" value="NZ_CP012673.1"/>
</dbReference>
<dbReference type="InterPro" id="IPR002347">
    <property type="entry name" value="SDR_fam"/>
</dbReference>
<dbReference type="PRINTS" id="PR00081">
    <property type="entry name" value="GDHRDH"/>
</dbReference>
<evidence type="ECO:0000256" key="2">
    <source>
        <dbReference type="ARBA" id="ARBA00023002"/>
    </source>
</evidence>
<reference evidence="4 5" key="1">
    <citation type="submission" date="2015-09" db="EMBL/GenBank/DDBJ databases">
        <title>Sorangium comparison.</title>
        <authorList>
            <person name="Zaburannyi N."/>
            <person name="Bunk B."/>
            <person name="Overmann J."/>
            <person name="Mueller R."/>
        </authorList>
    </citation>
    <scope>NUCLEOTIDE SEQUENCE [LARGE SCALE GENOMIC DNA]</scope>
    <source>
        <strain evidence="4 5">So ce26</strain>
    </source>
</reference>
<gene>
    <name evidence="4" type="ORF">SOCE26_003910</name>
</gene>
<dbReference type="Pfam" id="PF00106">
    <property type="entry name" value="adh_short"/>
    <property type="match status" value="2"/>
</dbReference>
<evidence type="ECO:0000256" key="3">
    <source>
        <dbReference type="RuleBase" id="RU000363"/>
    </source>
</evidence>
<dbReference type="PANTHER" id="PTHR24320:SF148">
    <property type="entry name" value="NAD(P)-BINDING ROSSMANN-FOLD SUPERFAMILY PROTEIN"/>
    <property type="match status" value="1"/>
</dbReference>
<name>A0A2L0EI83_SORCE</name>
<proteinExistence type="inferred from homology"/>
<keyword evidence="2" id="KW-0560">Oxidoreductase</keyword>
<dbReference type="Proteomes" id="UP000238348">
    <property type="component" value="Chromosome"/>
</dbReference>
<evidence type="ECO:0000313" key="5">
    <source>
        <dbReference type="Proteomes" id="UP000238348"/>
    </source>
</evidence>
<protein>
    <submittedName>
        <fullName evidence="4">Short-chain dehydrogenase</fullName>
    </submittedName>
</protein>
<dbReference type="InterPro" id="IPR020904">
    <property type="entry name" value="Sc_DH/Rdtase_CS"/>
</dbReference>
<dbReference type="AlphaFoldDB" id="A0A2L0EI83"/>
<dbReference type="GO" id="GO:0016491">
    <property type="term" value="F:oxidoreductase activity"/>
    <property type="evidence" value="ECO:0007669"/>
    <property type="project" value="UniProtKB-KW"/>
</dbReference>
<dbReference type="PROSITE" id="PS00061">
    <property type="entry name" value="ADH_SHORT"/>
    <property type="match status" value="1"/>
</dbReference>
<dbReference type="Gene3D" id="3.40.50.720">
    <property type="entry name" value="NAD(P)-binding Rossmann-like Domain"/>
    <property type="match status" value="1"/>
</dbReference>
<dbReference type="PRINTS" id="PR00080">
    <property type="entry name" value="SDRFAMILY"/>
</dbReference>
<accession>A0A2L0EI83</accession>
<evidence type="ECO:0000313" key="4">
    <source>
        <dbReference type="EMBL" id="AUX39009.1"/>
    </source>
</evidence>
<dbReference type="InterPro" id="IPR036291">
    <property type="entry name" value="NAD(P)-bd_dom_sf"/>
</dbReference>
<dbReference type="PANTHER" id="PTHR24320">
    <property type="entry name" value="RETINOL DEHYDROGENASE"/>
    <property type="match status" value="1"/>
</dbReference>
<dbReference type="SUPFAM" id="SSF51735">
    <property type="entry name" value="NAD(P)-binding Rossmann-fold domains"/>
    <property type="match status" value="1"/>
</dbReference>
<sequence length="282" mass="30670">MNTALVTGASSGVGLELTRKVLTEGGHVIALIRSDLPAGEAALEEAQRAGRLRIYRTDLEDFAKLRASLAEIRAKEARIDVLFNNAGVSLGAPRSSPQGRDVHFDVNTVAPYVIVRELRPLLEAGRSRTVVNTSSNAMLFVKRFDPDQLEKGTEFRKLFGPYAASKLALSLWTAALAADLARDGIEIRSVHPGGIKSTMTRSSGMPFWLLPIAHLFFAPPSRGASRLHDVAFGRFRGKSGVFVNEDREVPVPFSDHADAVLAKVRSIYERELLDGRPAARAG</sequence>